<name>A0ABU0J817_9HYPH</name>
<dbReference type="InterPro" id="IPR009100">
    <property type="entry name" value="AcylCoA_DH/oxidase_NM_dom_sf"/>
</dbReference>
<dbReference type="SUPFAM" id="SSF47203">
    <property type="entry name" value="Acyl-CoA dehydrogenase C-terminal domain-like"/>
    <property type="match status" value="1"/>
</dbReference>
<dbReference type="SUPFAM" id="SSF56645">
    <property type="entry name" value="Acyl-CoA dehydrogenase NM domain-like"/>
    <property type="match status" value="1"/>
</dbReference>
<feature type="domain" description="Adaptive response protein AidB N-terminal" evidence="8">
    <location>
        <begin position="17"/>
        <end position="170"/>
    </location>
</feature>
<dbReference type="InterPro" id="IPR006089">
    <property type="entry name" value="Acyl-CoA_DH_CS"/>
</dbReference>
<dbReference type="PANTHER" id="PTHR42707:SF3">
    <property type="entry name" value="ACYL-COA DEHYDROGENASE AIDB-RELATED"/>
    <property type="match status" value="1"/>
</dbReference>
<feature type="domain" description="Acyl-CoA oxidase/dehydrogenase middle" evidence="7">
    <location>
        <begin position="185"/>
        <end position="279"/>
    </location>
</feature>
<evidence type="ECO:0000313" key="10">
    <source>
        <dbReference type="Proteomes" id="UP001242480"/>
    </source>
</evidence>
<evidence type="ECO:0000256" key="3">
    <source>
        <dbReference type="ARBA" id="ARBA00022630"/>
    </source>
</evidence>
<dbReference type="Gene3D" id="1.20.140.10">
    <property type="entry name" value="Butyryl-CoA Dehydrogenase, subunit A, domain 3"/>
    <property type="match status" value="1"/>
</dbReference>
<gene>
    <name evidence="9" type="ORF">QO011_003437</name>
</gene>
<evidence type="ECO:0000256" key="4">
    <source>
        <dbReference type="ARBA" id="ARBA00022827"/>
    </source>
</evidence>
<keyword evidence="5" id="KW-0560">Oxidoreductase</keyword>
<evidence type="ECO:0000256" key="5">
    <source>
        <dbReference type="RuleBase" id="RU362125"/>
    </source>
</evidence>
<dbReference type="InterPro" id="IPR009075">
    <property type="entry name" value="AcylCo_DH/oxidase_C"/>
</dbReference>
<evidence type="ECO:0000259" key="8">
    <source>
        <dbReference type="Pfam" id="PF18158"/>
    </source>
</evidence>
<accession>A0ABU0J817</accession>
<dbReference type="InterPro" id="IPR006091">
    <property type="entry name" value="Acyl-CoA_Oxase/DH_mid-dom"/>
</dbReference>
<dbReference type="Gene3D" id="6.10.250.600">
    <property type="match status" value="1"/>
</dbReference>
<comment type="cofactor">
    <cofactor evidence="1 5">
        <name>FAD</name>
        <dbReference type="ChEBI" id="CHEBI:57692"/>
    </cofactor>
</comment>
<reference evidence="9 10" key="1">
    <citation type="submission" date="2023-07" db="EMBL/GenBank/DDBJ databases">
        <title>Genomic Encyclopedia of Type Strains, Phase IV (KMG-IV): sequencing the most valuable type-strain genomes for metagenomic binning, comparative biology and taxonomic classification.</title>
        <authorList>
            <person name="Goeker M."/>
        </authorList>
    </citation>
    <scope>NUCLEOTIDE SEQUENCE [LARGE SCALE GENOMIC DNA]</scope>
    <source>
        <strain evidence="9 10">DSM 19619</strain>
    </source>
</reference>
<dbReference type="RefSeq" id="WP_307274384.1">
    <property type="nucleotide sequence ID" value="NZ_JAUSVX010000006.1"/>
</dbReference>
<dbReference type="PANTHER" id="PTHR42707">
    <property type="entry name" value="ACYL-COA DEHYDROGENASE"/>
    <property type="match status" value="1"/>
</dbReference>
<comment type="similarity">
    <text evidence="2 5">Belongs to the acyl-CoA dehydrogenase family.</text>
</comment>
<dbReference type="Pfam" id="PF18158">
    <property type="entry name" value="AidB_N"/>
    <property type="match status" value="1"/>
</dbReference>
<evidence type="ECO:0000256" key="1">
    <source>
        <dbReference type="ARBA" id="ARBA00001974"/>
    </source>
</evidence>
<feature type="domain" description="Acyl-CoA dehydrogenase/oxidase C-terminal" evidence="6">
    <location>
        <begin position="289"/>
        <end position="442"/>
    </location>
</feature>
<comment type="caution">
    <text evidence="9">The sequence shown here is derived from an EMBL/GenBank/DDBJ whole genome shotgun (WGS) entry which is preliminary data.</text>
</comment>
<evidence type="ECO:0000256" key="2">
    <source>
        <dbReference type="ARBA" id="ARBA00009347"/>
    </source>
</evidence>
<dbReference type="Proteomes" id="UP001242480">
    <property type="component" value="Unassembled WGS sequence"/>
</dbReference>
<evidence type="ECO:0000313" key="9">
    <source>
        <dbReference type="EMBL" id="MDQ0470418.1"/>
    </source>
</evidence>
<evidence type="ECO:0000259" key="6">
    <source>
        <dbReference type="Pfam" id="PF00441"/>
    </source>
</evidence>
<dbReference type="InterPro" id="IPR052904">
    <property type="entry name" value="Acyl-CoA_dehydrogenase-like"/>
</dbReference>
<dbReference type="InterPro" id="IPR036250">
    <property type="entry name" value="AcylCo_DH-like_C"/>
</dbReference>
<evidence type="ECO:0000259" key="7">
    <source>
        <dbReference type="Pfam" id="PF02770"/>
    </source>
</evidence>
<dbReference type="PROSITE" id="PS00072">
    <property type="entry name" value="ACYL_COA_DH_1"/>
    <property type="match status" value="1"/>
</dbReference>
<organism evidence="9 10">
    <name type="scientific">Labrys wisconsinensis</name>
    <dbReference type="NCBI Taxonomy" id="425677"/>
    <lineage>
        <taxon>Bacteria</taxon>
        <taxon>Pseudomonadati</taxon>
        <taxon>Pseudomonadota</taxon>
        <taxon>Alphaproteobacteria</taxon>
        <taxon>Hyphomicrobiales</taxon>
        <taxon>Xanthobacteraceae</taxon>
        <taxon>Labrys</taxon>
    </lineage>
</organism>
<keyword evidence="3 5" id="KW-0285">Flavoprotein</keyword>
<dbReference type="PROSITE" id="PS00073">
    <property type="entry name" value="ACYL_COA_DH_2"/>
    <property type="match status" value="1"/>
</dbReference>
<dbReference type="EMBL" id="JAUSVX010000006">
    <property type="protein sequence ID" value="MDQ0470418.1"/>
    <property type="molecule type" value="Genomic_DNA"/>
</dbReference>
<keyword evidence="10" id="KW-1185">Reference proteome</keyword>
<proteinExistence type="inferred from homology"/>
<sequence>MTARAPTSALPTHMVANQPPPLVDVNLFETDPGLTEALRREGAGWAEAEASAFGAVLGREETIALGEAANRFPPQLKSFDRYGRRLDEVEYHPAYHALMALGLGAGIHALPWTAARPGAHVAHAALEYMLTQVEAGVCCPITMTYAGVPALRQAPALEGLVPLVLGRGYDGRAVPVAAKGSATIGMAMTEKQGGSDVRANTTRAVLLEGDSYALTGHKWFCSAPMSDAFLTLAQTGAGLTCFLVPRWRPDGTRNGILLQRLKDKLGNRSNASAEIEYDRAWAQRIGEEGRGIAAIMEMVRHTRLDAAVVSAGMMRQGVVQAAHHAAHRSAFGRLLIDQPAMRAVLADLALEAEAALALVMRVARAFDGADEAERAFARIGSALAKFWVTKRLPGHAYEALECLGGNGYVEEAPMARLYREAPVNAIWEGSGNVNALDVLRALGREPGALTAWRGEAQAARGALPAFDRFFDGLDAALADLAGAEATARRLVEDMALALQASLLLRHAPAPIGEAFVAARIGGGMRGCYGALPAGLALDPIIARARVA</sequence>
<dbReference type="Pfam" id="PF00441">
    <property type="entry name" value="Acyl-CoA_dh_1"/>
    <property type="match status" value="1"/>
</dbReference>
<dbReference type="InterPro" id="IPR041504">
    <property type="entry name" value="AidB_N"/>
</dbReference>
<keyword evidence="4 5" id="KW-0274">FAD</keyword>
<dbReference type="Pfam" id="PF02770">
    <property type="entry name" value="Acyl-CoA_dh_M"/>
    <property type="match status" value="1"/>
</dbReference>
<dbReference type="Gene3D" id="2.40.110.20">
    <property type="match status" value="1"/>
</dbReference>
<protein>
    <submittedName>
        <fullName evidence="9">Acyl-CoA dehydrogenase</fullName>
    </submittedName>
</protein>